<dbReference type="EMBL" id="CP118101">
    <property type="protein sequence ID" value="WDH83279.1"/>
    <property type="molecule type" value="Genomic_DNA"/>
</dbReference>
<accession>A0AAX3N3N3</accession>
<dbReference type="AlphaFoldDB" id="A0AAX3N3N3"/>
<dbReference type="PROSITE" id="PS51257">
    <property type="entry name" value="PROKAR_LIPOPROTEIN"/>
    <property type="match status" value="1"/>
</dbReference>
<sequence length="67" mass="7258">MQTVVKWKPSLYILIILILLTTACSSNNTPEAEPSEPVVETPGPADELTEEPKPSPSLSLSSLMLLH</sequence>
<reference evidence="2" key="1">
    <citation type="submission" date="2023-02" db="EMBL/GenBank/DDBJ databases">
        <title>Pathogen: clinical or host-associated sample.</title>
        <authorList>
            <person name="Hergert J."/>
            <person name="Casey R."/>
            <person name="Wagner J."/>
            <person name="Young E.L."/>
            <person name="Oakeson K.F."/>
        </authorList>
    </citation>
    <scope>NUCLEOTIDE SEQUENCE</scope>
    <source>
        <strain evidence="2">2022CK-00830</strain>
    </source>
</reference>
<name>A0AAX3N3N3_9BACL</name>
<protein>
    <submittedName>
        <fullName evidence="2">Uncharacterized protein</fullName>
    </submittedName>
</protein>
<proteinExistence type="predicted"/>
<feature type="region of interest" description="Disordered" evidence="1">
    <location>
        <begin position="26"/>
        <end position="67"/>
    </location>
</feature>
<dbReference type="Proteomes" id="UP001220962">
    <property type="component" value="Chromosome"/>
</dbReference>
<gene>
    <name evidence="2" type="ORF">PUW23_03265</name>
</gene>
<dbReference type="RefSeq" id="WP_274359411.1">
    <property type="nucleotide sequence ID" value="NZ_CP118101.1"/>
</dbReference>
<organism evidence="2 3">
    <name type="scientific">Paenibacillus urinalis</name>
    <dbReference type="NCBI Taxonomy" id="521520"/>
    <lineage>
        <taxon>Bacteria</taxon>
        <taxon>Bacillati</taxon>
        <taxon>Bacillota</taxon>
        <taxon>Bacilli</taxon>
        <taxon>Bacillales</taxon>
        <taxon>Paenibacillaceae</taxon>
        <taxon>Paenibacillus</taxon>
    </lineage>
</organism>
<evidence type="ECO:0000256" key="1">
    <source>
        <dbReference type="SAM" id="MobiDB-lite"/>
    </source>
</evidence>
<evidence type="ECO:0000313" key="3">
    <source>
        <dbReference type="Proteomes" id="UP001220962"/>
    </source>
</evidence>
<evidence type="ECO:0000313" key="2">
    <source>
        <dbReference type="EMBL" id="WDH83279.1"/>
    </source>
</evidence>
<feature type="compositionally biased region" description="Low complexity" evidence="1">
    <location>
        <begin position="56"/>
        <end position="67"/>
    </location>
</feature>